<evidence type="ECO:0000256" key="3">
    <source>
        <dbReference type="SAM" id="SignalP"/>
    </source>
</evidence>
<dbReference type="Pfam" id="PF23598">
    <property type="entry name" value="LRR_14"/>
    <property type="match status" value="1"/>
</dbReference>
<name>A0ABW3J4B8_9FLAO</name>
<feature type="non-terminal residue" evidence="5">
    <location>
        <position position="282"/>
    </location>
</feature>
<dbReference type="SUPFAM" id="SSF52058">
    <property type="entry name" value="L domain-like"/>
    <property type="match status" value="1"/>
</dbReference>
<dbReference type="InterPro" id="IPR032675">
    <property type="entry name" value="LRR_dom_sf"/>
</dbReference>
<evidence type="ECO:0000313" key="6">
    <source>
        <dbReference type="Proteomes" id="UP001597051"/>
    </source>
</evidence>
<dbReference type="PANTHER" id="PTHR48010">
    <property type="entry name" value="OS05G0588300 PROTEIN"/>
    <property type="match status" value="1"/>
</dbReference>
<keyword evidence="1" id="KW-0433">Leucine-rich repeat</keyword>
<dbReference type="Gene3D" id="3.80.10.10">
    <property type="entry name" value="Ribonuclease Inhibitor"/>
    <property type="match status" value="1"/>
</dbReference>
<evidence type="ECO:0000259" key="4">
    <source>
        <dbReference type="Pfam" id="PF23598"/>
    </source>
</evidence>
<dbReference type="InterPro" id="IPR003591">
    <property type="entry name" value="Leu-rich_rpt_typical-subtyp"/>
</dbReference>
<dbReference type="PROSITE" id="PS51450">
    <property type="entry name" value="LRR"/>
    <property type="match status" value="2"/>
</dbReference>
<keyword evidence="3" id="KW-0732">Signal</keyword>
<evidence type="ECO:0000256" key="2">
    <source>
        <dbReference type="ARBA" id="ARBA00022737"/>
    </source>
</evidence>
<dbReference type="InterPro" id="IPR001611">
    <property type="entry name" value="Leu-rich_rpt"/>
</dbReference>
<dbReference type="EMBL" id="JBHTIZ010000038">
    <property type="protein sequence ID" value="MFD0985114.1"/>
    <property type="molecule type" value="Genomic_DNA"/>
</dbReference>
<keyword evidence="6" id="KW-1185">Reference proteome</keyword>
<evidence type="ECO:0000256" key="1">
    <source>
        <dbReference type="ARBA" id="ARBA00022614"/>
    </source>
</evidence>
<organism evidence="5 6">
    <name type="scientific">Flavobacterium myungsuense</name>
    <dbReference type="NCBI Taxonomy" id="651823"/>
    <lineage>
        <taxon>Bacteria</taxon>
        <taxon>Pseudomonadati</taxon>
        <taxon>Bacteroidota</taxon>
        <taxon>Flavobacteriia</taxon>
        <taxon>Flavobacteriales</taxon>
        <taxon>Flavobacteriaceae</taxon>
        <taxon>Flavobacterium</taxon>
    </lineage>
</organism>
<dbReference type="SMART" id="SM00369">
    <property type="entry name" value="LRR_TYP"/>
    <property type="match status" value="4"/>
</dbReference>
<feature type="signal peptide" evidence="3">
    <location>
        <begin position="1"/>
        <end position="21"/>
    </location>
</feature>
<proteinExistence type="predicted"/>
<dbReference type="PANTHER" id="PTHR48010:SF5">
    <property type="entry name" value="PROTEIN TOO MANY MOUTHS"/>
    <property type="match status" value="1"/>
</dbReference>
<feature type="domain" description="Disease resistance R13L4/SHOC-2-like LRR" evidence="4">
    <location>
        <begin position="117"/>
        <end position="228"/>
    </location>
</feature>
<dbReference type="PRINTS" id="PR00019">
    <property type="entry name" value="LEURICHRPT"/>
</dbReference>
<keyword evidence="2" id="KW-0677">Repeat</keyword>
<evidence type="ECO:0000313" key="5">
    <source>
        <dbReference type="EMBL" id="MFD0985114.1"/>
    </source>
</evidence>
<dbReference type="RefSeq" id="WP_379819099.1">
    <property type="nucleotide sequence ID" value="NZ_JBHTIZ010000038.1"/>
</dbReference>
<dbReference type="Proteomes" id="UP001597051">
    <property type="component" value="Unassembled WGS sequence"/>
</dbReference>
<accession>A0ABW3J4B8</accession>
<reference evidence="6" key="1">
    <citation type="journal article" date="2019" name="Int. J. Syst. Evol. Microbiol.">
        <title>The Global Catalogue of Microorganisms (GCM) 10K type strain sequencing project: providing services to taxonomists for standard genome sequencing and annotation.</title>
        <authorList>
            <consortium name="The Broad Institute Genomics Platform"/>
            <consortium name="The Broad Institute Genome Sequencing Center for Infectious Disease"/>
            <person name="Wu L."/>
            <person name="Ma J."/>
        </authorList>
    </citation>
    <scope>NUCLEOTIDE SEQUENCE [LARGE SCALE GENOMIC DNA]</scope>
    <source>
        <strain evidence="6">CECT 7649</strain>
    </source>
</reference>
<sequence>MKKKYYLMKMFFLFFSLPFFAQNNPVTTIEYQALVDVYNSMGGDNWNTKWDISTNNLHTTDWYGVTIENEHVVAINLYGNNISGVLPTTFSNLKFLRSLDLNASSYPYYYYPNDLSTSDLNNLSGLESLENLNLTSCKISGTIPNSLGNLIKLKSLNLTSNSLEGPIFDVIGNLTALETINLSYNKFTSIPASIGNLTNLQTLSLSNNKLTVLPKALENLLSLTSVDVSYNQISDTQALLNTNIYLPLGYQTLSLPEFVYKGDDVLLTNLPNITRYNRANND</sequence>
<protein>
    <submittedName>
        <fullName evidence="5">Leucine-rich repeat domain-containing protein</fullName>
    </submittedName>
</protein>
<feature type="chain" id="PRO_5046125708" evidence="3">
    <location>
        <begin position="22"/>
        <end position="282"/>
    </location>
</feature>
<comment type="caution">
    <text evidence="5">The sequence shown here is derived from an EMBL/GenBank/DDBJ whole genome shotgun (WGS) entry which is preliminary data.</text>
</comment>
<dbReference type="InterPro" id="IPR055414">
    <property type="entry name" value="LRR_R13L4/SHOC2-like"/>
</dbReference>
<gene>
    <name evidence="5" type="ORF">ACFQ0S_11580</name>
</gene>
<dbReference type="Pfam" id="PF00560">
    <property type="entry name" value="LRR_1"/>
    <property type="match status" value="1"/>
</dbReference>
<dbReference type="InterPro" id="IPR050994">
    <property type="entry name" value="At_inactive_RLKs"/>
</dbReference>